<reference evidence="1" key="1">
    <citation type="journal article" date="2020" name="Nature">
        <title>Giant virus diversity and host interactions through global metagenomics.</title>
        <authorList>
            <person name="Schulz F."/>
            <person name="Roux S."/>
            <person name="Paez-Espino D."/>
            <person name="Jungbluth S."/>
            <person name="Walsh D.A."/>
            <person name="Denef V.J."/>
            <person name="McMahon K.D."/>
            <person name="Konstantinidis K.T."/>
            <person name="Eloe-Fadrosh E.A."/>
            <person name="Kyrpides N.C."/>
            <person name="Woyke T."/>
        </authorList>
    </citation>
    <scope>NUCLEOTIDE SEQUENCE</scope>
    <source>
        <strain evidence="1">GVMAG-M-3300027833-19</strain>
    </source>
</reference>
<proteinExistence type="predicted"/>
<name>A0A6C0LI40_9ZZZZ</name>
<dbReference type="AlphaFoldDB" id="A0A6C0LI40"/>
<evidence type="ECO:0000313" key="1">
    <source>
        <dbReference type="EMBL" id="QHU30636.1"/>
    </source>
</evidence>
<protein>
    <submittedName>
        <fullName evidence="1">Uncharacterized protein</fullName>
    </submittedName>
</protein>
<dbReference type="InterPro" id="IPR027417">
    <property type="entry name" value="P-loop_NTPase"/>
</dbReference>
<sequence>MSAHNMIITKKGDRIPLLDLKPARLLDRTTVLYGKSNSGKSIFIKYIMKILKDFIPVAFVVSPTEPSNQAYSKFIDKSLIHFDLASAKGEEGFLEKLWAWSSMRSSIYHKVNKKDILMSLYSRIRTPEVDKMISKIEGKRSDSIKSASIAKCDEIEKNFDELIMKLVKKHIQKHKHILERNQSSLNEDELYSLAYLDLNPRVILIFDDAAAEIKSYFNKPIFRKIFYQSRHSFITSIFAVQDDSDLPPNLRKNVALSLFMTPVVAQSNFERVSNKYSKDLIKVANGLYSNIFVGYRKMAFIDNDPNKQYFYHITAEMVQPFKFGSHSLNNICVAVENNSESVDKTNPFYSNFRIKG</sequence>
<organism evidence="1">
    <name type="scientific">viral metagenome</name>
    <dbReference type="NCBI Taxonomy" id="1070528"/>
    <lineage>
        <taxon>unclassified sequences</taxon>
        <taxon>metagenomes</taxon>
        <taxon>organismal metagenomes</taxon>
    </lineage>
</organism>
<accession>A0A6C0LI40</accession>
<dbReference type="SUPFAM" id="SSF52540">
    <property type="entry name" value="P-loop containing nucleoside triphosphate hydrolases"/>
    <property type="match status" value="1"/>
</dbReference>
<dbReference type="EMBL" id="MN740511">
    <property type="protein sequence ID" value="QHU30636.1"/>
    <property type="molecule type" value="Genomic_DNA"/>
</dbReference>